<evidence type="ECO:0000313" key="2">
    <source>
        <dbReference type="EMBL" id="CAI9912515.1"/>
    </source>
</evidence>
<reference evidence="2" key="1">
    <citation type="submission" date="2023-06" db="EMBL/GenBank/DDBJ databases">
        <authorList>
            <person name="Kurt Z."/>
        </authorList>
    </citation>
    <scope>NUCLEOTIDE SEQUENCE</scope>
</reference>
<dbReference type="EMBL" id="CATOUU010000003">
    <property type="protein sequence ID" value="CAI9912515.1"/>
    <property type="molecule type" value="Genomic_DNA"/>
</dbReference>
<protein>
    <submittedName>
        <fullName evidence="2">Uncharacterized protein</fullName>
    </submittedName>
</protein>
<organism evidence="2">
    <name type="scientific">Hexamita inflata</name>
    <dbReference type="NCBI Taxonomy" id="28002"/>
    <lineage>
        <taxon>Eukaryota</taxon>
        <taxon>Metamonada</taxon>
        <taxon>Diplomonadida</taxon>
        <taxon>Hexamitidae</taxon>
        <taxon>Hexamitinae</taxon>
        <taxon>Hexamita</taxon>
    </lineage>
</organism>
<evidence type="ECO:0000256" key="1">
    <source>
        <dbReference type="SAM" id="Coils"/>
    </source>
</evidence>
<proteinExistence type="predicted"/>
<name>A0AA86N481_9EUKA</name>
<sequence>MIDRNLLTYVCPLPLVPHKFINVNNYKIRVFDYDQQIFLQKDCQVDFKENGVIDGKQSSDSFTQYFPVYCNGRIFIQVRNCVYEIVGDMVVFIDKIPNFNMSTSGYFYGKLFSQSNVLYAVDTEGALYYLNEREVFKYIRPCKYGYYFSFCGQTVVWYIYDGVYKLPNDFGMIEYKSESLELICKTCDEMIYVCGNIGGILVLHVETCEQVLMLDILTYKHVIVKEKTLHVLQIGSHVTLKSQGLAIDDYYIEKYFDKTTSPLHLEKFAIFFQEQQKLPGFRKAEFEALKSKILTVTRLQQKMNCKITELPEILEQKAEKRYEMIENKLEKIAEQIELVQKQQQMLIQCLQGLLGSGNE</sequence>
<evidence type="ECO:0000313" key="3">
    <source>
        <dbReference type="EMBL" id="CAL5998191.1"/>
    </source>
</evidence>
<dbReference type="Proteomes" id="UP001642409">
    <property type="component" value="Unassembled WGS sequence"/>
</dbReference>
<dbReference type="AlphaFoldDB" id="A0AA86N481"/>
<accession>A0AA86N481</accession>
<dbReference type="EMBL" id="CAXDID020000038">
    <property type="protein sequence ID" value="CAL5998191.1"/>
    <property type="molecule type" value="Genomic_DNA"/>
</dbReference>
<gene>
    <name evidence="3" type="ORF">HINF_LOCUS15610</name>
    <name evidence="2" type="ORF">HINF_LOCUS160</name>
</gene>
<keyword evidence="4" id="KW-1185">Reference proteome</keyword>
<comment type="caution">
    <text evidence="2">The sequence shown here is derived from an EMBL/GenBank/DDBJ whole genome shotgun (WGS) entry which is preliminary data.</text>
</comment>
<feature type="coiled-coil region" evidence="1">
    <location>
        <begin position="315"/>
        <end position="342"/>
    </location>
</feature>
<evidence type="ECO:0000313" key="4">
    <source>
        <dbReference type="Proteomes" id="UP001642409"/>
    </source>
</evidence>
<reference evidence="3 4" key="2">
    <citation type="submission" date="2024-07" db="EMBL/GenBank/DDBJ databases">
        <authorList>
            <person name="Akdeniz Z."/>
        </authorList>
    </citation>
    <scope>NUCLEOTIDE SEQUENCE [LARGE SCALE GENOMIC DNA]</scope>
</reference>
<keyword evidence="1" id="KW-0175">Coiled coil</keyword>